<dbReference type="GO" id="GO:0004177">
    <property type="term" value="F:aminopeptidase activity"/>
    <property type="evidence" value="ECO:0007669"/>
    <property type="project" value="UniProtKB-UniRule"/>
</dbReference>
<feature type="active site" description="Proton acceptor" evidence="7">
    <location>
        <position position="211"/>
    </location>
</feature>
<sequence>MNERLQMFKELTEAHGAPGFERQVRDLMRKYMSQYTNEIIQDNLGGIFGVRRDDPAGPTVMVAGHLDEVGFMVTQITEKGFIKFQPLGGWWSQVLLAQRVRILTLTGEVMGVIGSLPPHLLSDEDKKKTVDIKKMFIDVGADNREDALEMGIRPGQPIVPATPFSVLSNPKKLMAKAWDNRFGCAMAVDLLASLKDVKLPNTLFAGANVQEEVGLRGAETAANMIKPDIFFALDAGPAGDVPGAPEDAMGNIGDGVLIRIYDRSYITHQGMREYILDTVQTLGVKHQYFVSQGGTDAGRVHTHGRGVPSIVVSIPSRYIHSHASIIHYDDYIAAKETLTALVKNLDKSTYEAIIRNA</sequence>
<dbReference type="PIRSF" id="PIRSF001123">
    <property type="entry name" value="PepA_GA"/>
    <property type="match status" value="1"/>
</dbReference>
<dbReference type="CDD" id="cd05656">
    <property type="entry name" value="M42_Frv"/>
    <property type="match status" value="1"/>
</dbReference>
<dbReference type="Proteomes" id="UP000070352">
    <property type="component" value="Unassembled WGS sequence"/>
</dbReference>
<protein>
    <submittedName>
        <fullName evidence="9">Peptidase M28</fullName>
    </submittedName>
</protein>
<evidence type="ECO:0000256" key="1">
    <source>
        <dbReference type="ARBA" id="ARBA00006272"/>
    </source>
</evidence>
<keyword evidence="4 8" id="KW-0479">Metal-binding</keyword>
<dbReference type="SUPFAM" id="SSF101821">
    <property type="entry name" value="Aminopeptidase/glucanase lid domain"/>
    <property type="match status" value="1"/>
</dbReference>
<feature type="binding site" evidence="8">
    <location>
        <position position="65"/>
    </location>
    <ligand>
        <name>Zn(2+)</name>
        <dbReference type="ChEBI" id="CHEBI:29105"/>
        <label>1</label>
    </ligand>
</feature>
<dbReference type="Gene3D" id="2.40.30.40">
    <property type="entry name" value="Peptidase M42, domain 2"/>
    <property type="match status" value="1"/>
</dbReference>
<feature type="binding site" evidence="8">
    <location>
        <position position="179"/>
    </location>
    <ligand>
        <name>Zn(2+)</name>
        <dbReference type="ChEBI" id="CHEBI:29105"/>
        <label>1</label>
    </ligand>
</feature>
<feature type="binding site" evidence="8">
    <location>
        <position position="212"/>
    </location>
    <ligand>
        <name>Zn(2+)</name>
        <dbReference type="ChEBI" id="CHEBI:29105"/>
        <label>2</label>
    </ligand>
</feature>
<evidence type="ECO:0000256" key="7">
    <source>
        <dbReference type="PIRSR" id="PIRSR001123-1"/>
    </source>
</evidence>
<feature type="binding site" evidence="8">
    <location>
        <position position="320"/>
    </location>
    <ligand>
        <name>Zn(2+)</name>
        <dbReference type="ChEBI" id="CHEBI:29105"/>
        <label>2</label>
    </ligand>
</feature>
<evidence type="ECO:0000256" key="4">
    <source>
        <dbReference type="ARBA" id="ARBA00022723"/>
    </source>
</evidence>
<evidence type="ECO:0000313" key="9">
    <source>
        <dbReference type="EMBL" id="KXG44260.1"/>
    </source>
</evidence>
<dbReference type="Gene3D" id="3.40.630.10">
    <property type="entry name" value="Zn peptidases"/>
    <property type="match status" value="1"/>
</dbReference>
<dbReference type="EMBL" id="LSKU01000001">
    <property type="protein sequence ID" value="KXG44260.1"/>
    <property type="molecule type" value="Genomic_DNA"/>
</dbReference>
<keyword evidence="5" id="KW-0378">Hydrolase</keyword>
<keyword evidence="2" id="KW-0031">Aminopeptidase</keyword>
<evidence type="ECO:0000256" key="8">
    <source>
        <dbReference type="PIRSR" id="PIRSR001123-2"/>
    </source>
</evidence>
<dbReference type="PANTHER" id="PTHR32481">
    <property type="entry name" value="AMINOPEPTIDASE"/>
    <property type="match status" value="1"/>
</dbReference>
<evidence type="ECO:0000256" key="3">
    <source>
        <dbReference type="ARBA" id="ARBA00022670"/>
    </source>
</evidence>
<keyword evidence="3" id="KW-0645">Protease</keyword>
<dbReference type="AlphaFoldDB" id="A0A135L5P7"/>
<accession>A0A135L5P7</accession>
<feature type="binding site" evidence="8">
    <location>
        <position position="179"/>
    </location>
    <ligand>
        <name>Zn(2+)</name>
        <dbReference type="ChEBI" id="CHEBI:29105"/>
        <label>2</label>
    </ligand>
</feature>
<evidence type="ECO:0000256" key="6">
    <source>
        <dbReference type="PIRNR" id="PIRNR001123"/>
    </source>
</evidence>
<dbReference type="InterPro" id="IPR008007">
    <property type="entry name" value="Peptidase_M42"/>
</dbReference>
<feature type="binding site" evidence="8">
    <location>
        <position position="234"/>
    </location>
    <ligand>
        <name>Zn(2+)</name>
        <dbReference type="ChEBI" id="CHEBI:29105"/>
        <label>1</label>
    </ligand>
</feature>
<proteinExistence type="inferred from homology"/>
<reference evidence="9 10" key="1">
    <citation type="submission" date="2016-02" db="EMBL/GenBank/DDBJ databases">
        <title>Draft Genome for Tepidibacillus decaturensis nov. sp. Strain Z9, an Anaerobic, Moderately Thermophilic and Heterotrophic Bacterium from Deep Subsurface of the Illinois Basin, USA.</title>
        <authorList>
            <person name="Dong Y."/>
            <person name="Chang J.Y."/>
            <person name="Sanford R."/>
            <person name="Fouke B.W."/>
        </authorList>
    </citation>
    <scope>NUCLEOTIDE SEQUENCE [LARGE SCALE GENOMIC DNA]</scope>
    <source>
        <strain evidence="9 10">Z9</strain>
    </source>
</reference>
<comment type="caution">
    <text evidence="9">The sequence shown here is derived from an EMBL/GenBank/DDBJ whole genome shotgun (WGS) entry which is preliminary data.</text>
</comment>
<dbReference type="GO" id="GO:0006508">
    <property type="term" value="P:proteolysis"/>
    <property type="evidence" value="ECO:0007669"/>
    <property type="project" value="UniProtKB-KW"/>
</dbReference>
<dbReference type="RefSeq" id="WP_068725764.1">
    <property type="nucleotide sequence ID" value="NZ_LSKU01000001.1"/>
</dbReference>
<comment type="similarity">
    <text evidence="1 6">Belongs to the peptidase M42 family.</text>
</comment>
<name>A0A135L5P7_9BACI</name>
<dbReference type="InterPro" id="IPR023367">
    <property type="entry name" value="Peptidase_M42_dom2"/>
</dbReference>
<dbReference type="InterPro" id="IPR051464">
    <property type="entry name" value="Peptidase_M42_aminopept"/>
</dbReference>
<evidence type="ECO:0000256" key="2">
    <source>
        <dbReference type="ARBA" id="ARBA00022438"/>
    </source>
</evidence>
<dbReference type="Pfam" id="PF05343">
    <property type="entry name" value="Peptidase_M42"/>
    <property type="match status" value="1"/>
</dbReference>
<keyword evidence="10" id="KW-1185">Reference proteome</keyword>
<dbReference type="OrthoDB" id="9772053at2"/>
<comment type="cofactor">
    <cofactor evidence="8">
        <name>a divalent metal cation</name>
        <dbReference type="ChEBI" id="CHEBI:60240"/>
    </cofactor>
    <text evidence="8">Binds 2 divalent metal cations per subunit.</text>
</comment>
<organism evidence="9 10">
    <name type="scientific">Tepidibacillus decaturensis</name>
    <dbReference type="NCBI Taxonomy" id="1413211"/>
    <lineage>
        <taxon>Bacteria</taxon>
        <taxon>Bacillati</taxon>
        <taxon>Bacillota</taxon>
        <taxon>Bacilli</taxon>
        <taxon>Bacillales</taxon>
        <taxon>Bacillaceae</taxon>
        <taxon>Tepidibacillus</taxon>
    </lineage>
</organism>
<evidence type="ECO:0000313" key="10">
    <source>
        <dbReference type="Proteomes" id="UP000070352"/>
    </source>
</evidence>
<dbReference type="SUPFAM" id="SSF53187">
    <property type="entry name" value="Zn-dependent exopeptidases"/>
    <property type="match status" value="1"/>
</dbReference>
<gene>
    <name evidence="9" type="ORF">U473_09775</name>
</gene>
<evidence type="ECO:0000256" key="5">
    <source>
        <dbReference type="ARBA" id="ARBA00022801"/>
    </source>
</evidence>
<dbReference type="PANTHER" id="PTHR32481:SF0">
    <property type="entry name" value="AMINOPEPTIDASE YPDE-RELATED"/>
    <property type="match status" value="1"/>
</dbReference>
<dbReference type="GO" id="GO:0046872">
    <property type="term" value="F:metal ion binding"/>
    <property type="evidence" value="ECO:0007669"/>
    <property type="project" value="UniProtKB-UniRule"/>
</dbReference>